<keyword evidence="3" id="KW-0272">Extracellular matrix</keyword>
<evidence type="ECO:0000256" key="5">
    <source>
        <dbReference type="ARBA" id="ARBA00022889"/>
    </source>
</evidence>
<keyword evidence="2" id="KW-0964">Secreted</keyword>
<dbReference type="CDD" id="cd18496">
    <property type="entry name" value="BACK_LGALS3BP"/>
    <property type="match status" value="1"/>
</dbReference>
<dbReference type="Gene3D" id="3.30.710.10">
    <property type="entry name" value="Potassium Channel Kv1.1, Chain A"/>
    <property type="match status" value="1"/>
</dbReference>
<keyword evidence="4 9" id="KW-0732">Signal</keyword>
<dbReference type="PANTHER" id="PTHR24410:SF16">
    <property type="entry name" value="GALECTIN-3-BINDING PROTEIN"/>
    <property type="match status" value="1"/>
</dbReference>
<evidence type="ECO:0000256" key="7">
    <source>
        <dbReference type="ARBA" id="ARBA00023180"/>
    </source>
</evidence>
<feature type="disulfide bond" evidence="8">
    <location>
        <begin position="177"/>
        <end position="241"/>
    </location>
</feature>
<keyword evidence="6 8" id="KW-1015">Disulfide bond</keyword>
<organism evidence="12 13">
    <name type="scientific">Sparus aurata</name>
    <name type="common">Gilthead sea bream</name>
    <dbReference type="NCBI Taxonomy" id="8175"/>
    <lineage>
        <taxon>Eukaryota</taxon>
        <taxon>Metazoa</taxon>
        <taxon>Chordata</taxon>
        <taxon>Craniata</taxon>
        <taxon>Vertebrata</taxon>
        <taxon>Euteleostomi</taxon>
        <taxon>Actinopterygii</taxon>
        <taxon>Neopterygii</taxon>
        <taxon>Teleostei</taxon>
        <taxon>Neoteleostei</taxon>
        <taxon>Acanthomorphata</taxon>
        <taxon>Eupercaria</taxon>
        <taxon>Spariformes</taxon>
        <taxon>Sparidae</taxon>
        <taxon>Sparus</taxon>
    </lineage>
</organism>
<evidence type="ECO:0000313" key="12">
    <source>
        <dbReference type="Ensembl" id="ENSSAUP00010066081.1"/>
    </source>
</evidence>
<evidence type="ECO:0000256" key="6">
    <source>
        <dbReference type="ARBA" id="ARBA00023157"/>
    </source>
</evidence>
<dbReference type="FunFam" id="3.10.250.10:FF:000001">
    <property type="entry name" value="Lysyl oxidase 4 isoform X1"/>
    <property type="match status" value="1"/>
</dbReference>
<dbReference type="InParanoid" id="A0A671YRT5"/>
<reference evidence="12" key="3">
    <citation type="submission" date="2025-09" db="UniProtKB">
        <authorList>
            <consortium name="Ensembl"/>
        </authorList>
    </citation>
    <scope>IDENTIFICATION</scope>
</reference>
<evidence type="ECO:0000256" key="1">
    <source>
        <dbReference type="ARBA" id="ARBA00004498"/>
    </source>
</evidence>
<keyword evidence="5" id="KW-0130">Cell adhesion</keyword>
<dbReference type="InterPro" id="IPR051481">
    <property type="entry name" value="BTB-POZ/Galectin-3-binding"/>
</dbReference>
<evidence type="ECO:0000259" key="11">
    <source>
        <dbReference type="PROSITE" id="PS50287"/>
    </source>
</evidence>
<dbReference type="Gene3D" id="1.25.40.420">
    <property type="match status" value="1"/>
</dbReference>
<reference evidence="12" key="2">
    <citation type="submission" date="2025-08" db="UniProtKB">
        <authorList>
            <consortium name="Ensembl"/>
        </authorList>
    </citation>
    <scope>IDENTIFICATION</scope>
</reference>
<evidence type="ECO:0000259" key="10">
    <source>
        <dbReference type="PROSITE" id="PS50097"/>
    </source>
</evidence>
<dbReference type="Gene3D" id="3.10.250.10">
    <property type="entry name" value="SRCR-like domain"/>
    <property type="match status" value="1"/>
</dbReference>
<sequence length="719" mass="81952">MFFGGMSKALILIFRVLPLNFHLDLSATLVQQKWEITFSSNNTRSCCATPRFFSFHVKRNLGKSSRSREVNTTGSGFGRTLKGGRFVSETSEGRSTLEDDSISHQKSRNWLLKMLTHQKLCALWLLVLVLDTGSAFKLSFFKRKPEPQEGEVRLFGSKNASEGRVEVYHEGEWGTVCDDGWDLAEAQVVCRQLNFPGAKSVVIGKDYGEANGPIWLDDMKCEGTEKRLSSCSFLNWAVTDCSHKEDVGVICEPATTDTNMTPVDATYSLDHTFSLSDELGQIFDRGNGCDFLILLRIETGLQEEGSPETTICTHKLILSKFPLFNASEETTSITVSISQACQPHFTSFIRYIYTRKVDVTFSSVQCLHWMASKFGVKPLMEVTGRLFTKILPEDASFHTQVSLYEYANETGDLVLQENCMQFLAWNYQNLNKSPAWTSLSFEVLQALLSRSDLVVPDEYFVLQTLESWITEKGNSTSMESQVDLLSRIRFPMIPAEKLYELQSKSSLYSIHKDVYHENIFKAFEFNILLFSSRLSDTKFNKEDDCYHPRIYITKPWSTDIDPSRIGETDPVQLHYPSYMGGRRYSDYRYQPIPTIPPISPRSRTITESFSTPIHNSLIFQDKTVQWKANVLKSQQGCSRLSLTCNSFPAARLSLQSSTGQRNVLFRNRLLVMCQDKYVSQVQDFKDNMAHTTVNDTHIVSYPCPEAQFTYRFVVRPDYN</sequence>
<dbReference type="Pfam" id="PF00530">
    <property type="entry name" value="SRCR"/>
    <property type="match status" value="1"/>
</dbReference>
<dbReference type="InterPro" id="IPR036772">
    <property type="entry name" value="SRCR-like_dom_sf"/>
</dbReference>
<dbReference type="AlphaFoldDB" id="A0A671YRT5"/>
<dbReference type="Ensembl" id="ENSSAUT00010069203.1">
    <property type="protein sequence ID" value="ENSSAUP00010066081.1"/>
    <property type="gene ID" value="ENSSAUG00010026386.1"/>
</dbReference>
<evidence type="ECO:0000313" key="13">
    <source>
        <dbReference type="Proteomes" id="UP000472265"/>
    </source>
</evidence>
<evidence type="ECO:0000256" key="2">
    <source>
        <dbReference type="ARBA" id="ARBA00022525"/>
    </source>
</evidence>
<dbReference type="InterPro" id="IPR000210">
    <property type="entry name" value="BTB/POZ_dom"/>
</dbReference>
<dbReference type="GeneTree" id="ENSGT00950000182983"/>
<dbReference type="PROSITE" id="PS50287">
    <property type="entry name" value="SRCR_2"/>
    <property type="match status" value="1"/>
</dbReference>
<dbReference type="SMART" id="SM00202">
    <property type="entry name" value="SR"/>
    <property type="match status" value="1"/>
</dbReference>
<evidence type="ECO:0000256" key="9">
    <source>
        <dbReference type="SAM" id="SignalP"/>
    </source>
</evidence>
<evidence type="ECO:0000256" key="4">
    <source>
        <dbReference type="ARBA" id="ARBA00022729"/>
    </source>
</evidence>
<comment type="subcellular location">
    <subcellularLocation>
        <location evidence="1">Secreted</location>
        <location evidence="1">Extracellular space</location>
        <location evidence="1">Extracellular matrix</location>
    </subcellularLocation>
</comment>
<dbReference type="SUPFAM" id="SSF54695">
    <property type="entry name" value="POZ domain"/>
    <property type="match status" value="1"/>
</dbReference>
<feature type="signal peptide" evidence="9">
    <location>
        <begin position="1"/>
        <end position="18"/>
    </location>
</feature>
<protein>
    <submittedName>
        <fullName evidence="12">Galectin 3 binding protein, tandem duplicate 2</fullName>
    </submittedName>
</protein>
<evidence type="ECO:0000256" key="3">
    <source>
        <dbReference type="ARBA" id="ARBA00022530"/>
    </source>
</evidence>
<dbReference type="InterPro" id="IPR011333">
    <property type="entry name" value="SKP1/BTB/POZ_sf"/>
</dbReference>
<gene>
    <name evidence="12" type="primary">lgals3bp.1</name>
</gene>
<dbReference type="PANTHER" id="PTHR24410">
    <property type="entry name" value="HL07962P-RELATED"/>
    <property type="match status" value="1"/>
</dbReference>
<dbReference type="Pfam" id="PF07707">
    <property type="entry name" value="BACK"/>
    <property type="match status" value="1"/>
</dbReference>
<dbReference type="PRINTS" id="PR00258">
    <property type="entry name" value="SPERACTRCPTR"/>
</dbReference>
<dbReference type="SUPFAM" id="SSF56487">
    <property type="entry name" value="SRCR-like"/>
    <property type="match status" value="1"/>
</dbReference>
<feature type="disulfide bond" evidence="8">
    <location>
        <begin position="221"/>
        <end position="231"/>
    </location>
</feature>
<feature type="domain" description="SRCR" evidence="11">
    <location>
        <begin position="152"/>
        <end position="252"/>
    </location>
</feature>
<reference evidence="12" key="1">
    <citation type="submission" date="2021-04" db="EMBL/GenBank/DDBJ databases">
        <authorList>
            <consortium name="Wellcome Sanger Institute Data Sharing"/>
        </authorList>
    </citation>
    <scope>NUCLEOTIDE SEQUENCE [LARGE SCALE GENOMIC DNA]</scope>
</reference>
<evidence type="ECO:0000256" key="8">
    <source>
        <dbReference type="PROSITE-ProRule" id="PRU00196"/>
    </source>
</evidence>
<dbReference type="InterPro" id="IPR001190">
    <property type="entry name" value="SRCR"/>
</dbReference>
<dbReference type="PROSITE" id="PS50097">
    <property type="entry name" value="BTB"/>
    <property type="match status" value="1"/>
</dbReference>
<dbReference type="Proteomes" id="UP000472265">
    <property type="component" value="Chromosome 23"/>
</dbReference>
<accession>A0A671YRT5</accession>
<dbReference type="SMART" id="SM00875">
    <property type="entry name" value="BACK"/>
    <property type="match status" value="1"/>
</dbReference>
<proteinExistence type="predicted"/>
<name>A0A671YRT5_SPAAU</name>
<keyword evidence="7" id="KW-0325">Glycoprotein</keyword>
<dbReference type="GO" id="GO:0016020">
    <property type="term" value="C:membrane"/>
    <property type="evidence" value="ECO:0007669"/>
    <property type="project" value="InterPro"/>
</dbReference>
<feature type="domain" description="BTB" evidence="10">
    <location>
        <begin position="289"/>
        <end position="361"/>
    </location>
</feature>
<keyword evidence="13" id="KW-1185">Reference proteome</keyword>
<dbReference type="InterPro" id="IPR011705">
    <property type="entry name" value="BACK"/>
</dbReference>
<dbReference type="OMA" id="PETTICT"/>
<dbReference type="GO" id="GO:0007155">
    <property type="term" value="P:cell adhesion"/>
    <property type="evidence" value="ECO:0007669"/>
    <property type="project" value="UniProtKB-KW"/>
</dbReference>
<feature type="disulfide bond" evidence="8">
    <location>
        <begin position="190"/>
        <end position="251"/>
    </location>
</feature>
<dbReference type="FunCoup" id="A0A671YRT5">
    <property type="interactions" value="475"/>
</dbReference>
<feature type="chain" id="PRO_5025331610" evidence="9">
    <location>
        <begin position="19"/>
        <end position="719"/>
    </location>
</feature>